<evidence type="ECO:0000313" key="3">
    <source>
        <dbReference type="EMBL" id="KAB8297928.1"/>
    </source>
</evidence>
<reference evidence="3 4" key="1">
    <citation type="submission" date="2019-06" db="EMBL/GenBank/DDBJ databases">
        <title>Genome Sequence of the Brown Rot Fungal Pathogen Monilinia laxa.</title>
        <authorList>
            <person name="De Miccolis Angelini R.M."/>
            <person name="Landi L."/>
            <person name="Abate D."/>
            <person name="Pollastro S."/>
            <person name="Romanazzi G."/>
            <person name="Faretra F."/>
        </authorList>
    </citation>
    <scope>NUCLEOTIDE SEQUENCE [LARGE SCALE GENOMIC DNA]</scope>
    <source>
        <strain evidence="3 4">Mlax316</strain>
    </source>
</reference>
<keyword evidence="1" id="KW-0472">Membrane</keyword>
<accession>A0A5N6K5R1</accession>
<keyword evidence="1" id="KW-0812">Transmembrane</keyword>
<evidence type="ECO:0000313" key="4">
    <source>
        <dbReference type="Proteomes" id="UP000326757"/>
    </source>
</evidence>
<comment type="caution">
    <text evidence="3">The sequence shown here is derived from an EMBL/GenBank/DDBJ whole genome shotgun (WGS) entry which is preliminary data.</text>
</comment>
<dbReference type="Proteomes" id="UP000326757">
    <property type="component" value="Unassembled WGS sequence"/>
</dbReference>
<sequence>MYTLNVILPNFLLILPRTVATVESDFPQPSDFNSNQEQRDFDSETGRAFTIHIIISAVILVAFILVMISLTMIASRRRQERRTQIVGNVYNGPGVGSTAVPPYKVGNDVYLPVYSYEPARGETVVAQSSEEIAQPAPAHLSKDVV</sequence>
<keyword evidence="4" id="KW-1185">Reference proteome</keyword>
<name>A0A5N6K5R1_MONLA</name>
<proteinExistence type="predicted"/>
<dbReference type="EMBL" id="VIGI01000007">
    <property type="protein sequence ID" value="KAB8297928.1"/>
    <property type="molecule type" value="Genomic_DNA"/>
</dbReference>
<dbReference type="OrthoDB" id="3558196at2759"/>
<keyword evidence="2" id="KW-0732">Signal</keyword>
<protein>
    <submittedName>
        <fullName evidence="3">Uncharacterized protein</fullName>
    </submittedName>
</protein>
<feature type="chain" id="PRO_5024977239" evidence="2">
    <location>
        <begin position="21"/>
        <end position="145"/>
    </location>
</feature>
<keyword evidence="1" id="KW-1133">Transmembrane helix</keyword>
<gene>
    <name evidence="3" type="ORF">EYC80_001710</name>
</gene>
<feature type="transmembrane region" description="Helical" evidence="1">
    <location>
        <begin position="48"/>
        <end position="74"/>
    </location>
</feature>
<evidence type="ECO:0000256" key="1">
    <source>
        <dbReference type="SAM" id="Phobius"/>
    </source>
</evidence>
<evidence type="ECO:0000256" key="2">
    <source>
        <dbReference type="SAM" id="SignalP"/>
    </source>
</evidence>
<organism evidence="3 4">
    <name type="scientific">Monilinia laxa</name>
    <name type="common">Brown rot fungus</name>
    <name type="synonym">Sclerotinia laxa</name>
    <dbReference type="NCBI Taxonomy" id="61186"/>
    <lineage>
        <taxon>Eukaryota</taxon>
        <taxon>Fungi</taxon>
        <taxon>Dikarya</taxon>
        <taxon>Ascomycota</taxon>
        <taxon>Pezizomycotina</taxon>
        <taxon>Leotiomycetes</taxon>
        <taxon>Helotiales</taxon>
        <taxon>Sclerotiniaceae</taxon>
        <taxon>Monilinia</taxon>
    </lineage>
</organism>
<feature type="signal peptide" evidence="2">
    <location>
        <begin position="1"/>
        <end position="20"/>
    </location>
</feature>
<dbReference type="AlphaFoldDB" id="A0A5N6K5R1"/>